<sequence length="845" mass="93865">MQRQYQLGVGLLTMEDLERLERLDFTTVGAFATTFEKMARKVPGLAEESQCAIFLSNFTECENISLTRRGAIGRKLTWETVKQSLADGELDQVYQFQMKHQRQKRKAQVVTEGAGINLQQLIADGIAKYQADQQKATGKQVLTVTQPQARAAKKGKVVEQLEDDDDDDEEEEPAKLTKSHRKARNQALGGQGVIPPVWPGYIPYGPWLFYNQTGPPVGGPTAHAAGGYPSAPAQGVNWQGGGQQQQQTPPPQVNQPGQAAGQGQGQNQGGNGQSSQGRGNGDRGRGNGNGGLGGQGGRRGGNWNGQGGNDRPRFDWRNAICHHCALKGQIFRFCLIRKVDEKNDPISTNMDGDVYDMYEKNIDPKIAGGMRKEAQRRAELGPPPPAMFRLWQEEDVRSTIKVDELTNGESEEDIRRQESVVIEEEEEESYCQGRATDTMERMEDLVEKMQRLNLEMRSFCEGVAKPMVYLLGSETGSSSVKPACQTVGSIPAIWHYIPTSSRATHIPASSMHEEGGLKQGSKRRYKRVTEKSHPVPLPKTAKEEFYYKQERELIREMKEDAKHGPCRINERTEGDLIIGESGFLTPQEKALMAKRVQSQSEPAVEDGERGAMGPSSLDGSLLLSESRLAELPIEPEGSLTAQLYDMESPRMQVRQEVSLPSTMDIEIERVEAEVLGLDKGDPTEGIQTQRVGSSPLEFGDTPRRDGDRNEASMRGHRIGALEQENRGLRDTVCGLVTRAEQARQSTSRLKQRVTDLEESRRRQATTDVVGEKRTEEQQIPIRQAYISHEVEPGGVRLDIPRQDSRTEEPLEAIGMACEEAAVVDKLMLEPDEIERRREAEARGLD</sequence>
<dbReference type="Gramene" id="GBG90870">
    <property type="protein sequence ID" value="GBG90870"/>
    <property type="gene ID" value="CBR_g51376"/>
</dbReference>
<dbReference type="EMBL" id="BFEA01000848">
    <property type="protein sequence ID" value="GBG90870.1"/>
    <property type="molecule type" value="Genomic_DNA"/>
</dbReference>
<keyword evidence="3" id="KW-1185">Reference proteome</keyword>
<feature type="compositionally biased region" description="Basic and acidic residues" evidence="1">
    <location>
        <begin position="700"/>
        <end position="711"/>
    </location>
</feature>
<evidence type="ECO:0000256" key="1">
    <source>
        <dbReference type="SAM" id="MobiDB-lite"/>
    </source>
</evidence>
<feature type="region of interest" description="Disordered" evidence="1">
    <location>
        <begin position="678"/>
        <end position="711"/>
    </location>
</feature>
<feature type="compositionally biased region" description="Basic and acidic residues" evidence="1">
    <location>
        <begin position="752"/>
        <end position="761"/>
    </location>
</feature>
<feature type="region of interest" description="Disordered" evidence="1">
    <location>
        <begin position="220"/>
        <end position="309"/>
    </location>
</feature>
<comment type="caution">
    <text evidence="2">The sequence shown here is derived from an EMBL/GenBank/DDBJ whole genome shotgun (WGS) entry which is preliminary data.</text>
</comment>
<feature type="region of interest" description="Disordered" evidence="1">
    <location>
        <begin position="510"/>
        <end position="533"/>
    </location>
</feature>
<feature type="compositionally biased region" description="Gly residues" evidence="1">
    <location>
        <begin position="260"/>
        <end position="272"/>
    </location>
</feature>
<feature type="region of interest" description="Disordered" evidence="1">
    <location>
        <begin position="152"/>
        <end position="196"/>
    </location>
</feature>
<accession>A0A388M8I9</accession>
<dbReference type="AlphaFoldDB" id="A0A388M8I9"/>
<name>A0A388M8I9_CHABU</name>
<organism evidence="2 3">
    <name type="scientific">Chara braunii</name>
    <name type="common">Braun's stonewort</name>
    <dbReference type="NCBI Taxonomy" id="69332"/>
    <lineage>
        <taxon>Eukaryota</taxon>
        <taxon>Viridiplantae</taxon>
        <taxon>Streptophyta</taxon>
        <taxon>Charophyceae</taxon>
        <taxon>Charales</taxon>
        <taxon>Characeae</taxon>
        <taxon>Chara</taxon>
    </lineage>
</organism>
<dbReference type="Proteomes" id="UP000265515">
    <property type="component" value="Unassembled WGS sequence"/>
</dbReference>
<feature type="compositionally biased region" description="Acidic residues" evidence="1">
    <location>
        <begin position="160"/>
        <end position="172"/>
    </location>
</feature>
<evidence type="ECO:0000313" key="3">
    <source>
        <dbReference type="Proteomes" id="UP000265515"/>
    </source>
</evidence>
<gene>
    <name evidence="2" type="ORF">CBR_g51376</name>
</gene>
<feature type="region of interest" description="Disordered" evidence="1">
    <location>
        <begin position="741"/>
        <end position="774"/>
    </location>
</feature>
<protein>
    <submittedName>
        <fullName evidence="2">Uncharacterized protein</fullName>
    </submittedName>
</protein>
<proteinExistence type="predicted"/>
<feature type="compositionally biased region" description="Gly residues" evidence="1">
    <location>
        <begin position="286"/>
        <end position="308"/>
    </location>
</feature>
<evidence type="ECO:0000313" key="2">
    <source>
        <dbReference type="EMBL" id="GBG90870.1"/>
    </source>
</evidence>
<reference evidence="2 3" key="1">
    <citation type="journal article" date="2018" name="Cell">
        <title>The Chara Genome: Secondary Complexity and Implications for Plant Terrestrialization.</title>
        <authorList>
            <person name="Nishiyama T."/>
            <person name="Sakayama H."/>
            <person name="Vries J.D."/>
            <person name="Buschmann H."/>
            <person name="Saint-Marcoux D."/>
            <person name="Ullrich K.K."/>
            <person name="Haas F.B."/>
            <person name="Vanderstraeten L."/>
            <person name="Becker D."/>
            <person name="Lang D."/>
            <person name="Vosolsobe S."/>
            <person name="Rombauts S."/>
            <person name="Wilhelmsson P.K.I."/>
            <person name="Janitza P."/>
            <person name="Kern R."/>
            <person name="Heyl A."/>
            <person name="Rumpler F."/>
            <person name="Villalobos L.I.A.C."/>
            <person name="Clay J.M."/>
            <person name="Skokan R."/>
            <person name="Toyoda A."/>
            <person name="Suzuki Y."/>
            <person name="Kagoshima H."/>
            <person name="Schijlen E."/>
            <person name="Tajeshwar N."/>
            <person name="Catarino B."/>
            <person name="Hetherington A.J."/>
            <person name="Saltykova A."/>
            <person name="Bonnot C."/>
            <person name="Breuninger H."/>
            <person name="Symeonidi A."/>
            <person name="Radhakrishnan G.V."/>
            <person name="Van Nieuwerburgh F."/>
            <person name="Deforce D."/>
            <person name="Chang C."/>
            <person name="Karol K.G."/>
            <person name="Hedrich R."/>
            <person name="Ulvskov P."/>
            <person name="Glockner G."/>
            <person name="Delwiche C.F."/>
            <person name="Petrasek J."/>
            <person name="Van de Peer Y."/>
            <person name="Friml J."/>
            <person name="Beilby M."/>
            <person name="Dolan L."/>
            <person name="Kohara Y."/>
            <person name="Sugano S."/>
            <person name="Fujiyama A."/>
            <person name="Delaux P.-M."/>
            <person name="Quint M."/>
            <person name="TheiBen G."/>
            <person name="Hagemann M."/>
            <person name="Harholt J."/>
            <person name="Dunand C."/>
            <person name="Zachgo S."/>
            <person name="Langdale J."/>
            <person name="Maumus F."/>
            <person name="Straeten D.V.D."/>
            <person name="Gould S.B."/>
            <person name="Rensing S.A."/>
        </authorList>
    </citation>
    <scope>NUCLEOTIDE SEQUENCE [LARGE SCALE GENOMIC DNA]</scope>
    <source>
        <strain evidence="2 3">S276</strain>
    </source>
</reference>